<dbReference type="InterPro" id="IPR036186">
    <property type="entry name" value="Serpin_sf"/>
</dbReference>
<dbReference type="InterPro" id="IPR042185">
    <property type="entry name" value="Serpin_sf_2"/>
</dbReference>
<sequence length="394" mass="42904">MKTKRFALLPLALLICGCAPSSPKGFLTDIEPLQELPEVDQNRLLASTSLHYAQMGANYDGNYVYSPLGLALSLAGTALASNGSERTLSELGIDEEGYLSLVRSLNFDFKREPTGPGEQGHNSSLRCFAFLQAIGGNVSVNEEEASHLAELGISNISSSFKTYKDDAQAVLDELSGREMPMPEFEIPSDYDAAAACYSGVSLIDSRPEEGIVKREFASYYGESIDEVDCQPIDGLYRYYDGEGFQAMRFAISATDMTIVLPDEGVSLEEISLSEAANEFEDNAKATLLEGYVPYFKLTSQVDYTPYLAQFGIRTPLFGRFVTSLPLTGVICLQKTEFEFAPKGVSGKSVTVTAAFPEAGDVIGPEPIEFDVNRPFYFVSSYRGMPIFAGSILSL</sequence>
<feature type="domain" description="Serpin" evidence="2">
    <location>
        <begin position="215"/>
        <end position="392"/>
    </location>
</feature>
<evidence type="ECO:0000259" key="2">
    <source>
        <dbReference type="Pfam" id="PF00079"/>
    </source>
</evidence>
<organism evidence="3 4">
    <name type="scientific">Candidatus Alloenteromonas pullistercoris</name>
    <dbReference type="NCBI Taxonomy" id="2840785"/>
    <lineage>
        <taxon>Bacteria</taxon>
        <taxon>Bacillati</taxon>
        <taxon>Bacillota</taxon>
        <taxon>Bacillota incertae sedis</taxon>
        <taxon>Candidatus Alloenteromonas</taxon>
    </lineage>
</organism>
<accession>A0A9D9DH28</accession>
<feature type="signal peptide" evidence="1">
    <location>
        <begin position="1"/>
        <end position="21"/>
    </location>
</feature>
<name>A0A9D9DH28_9FIRM</name>
<evidence type="ECO:0000313" key="3">
    <source>
        <dbReference type="EMBL" id="MBO8426837.1"/>
    </source>
</evidence>
<protein>
    <recommendedName>
        <fullName evidence="2">Serpin domain-containing protein</fullName>
    </recommendedName>
</protein>
<comment type="caution">
    <text evidence="3">The sequence shown here is derived from an EMBL/GenBank/DDBJ whole genome shotgun (WGS) entry which is preliminary data.</text>
</comment>
<gene>
    <name evidence="3" type="ORF">IAC61_05980</name>
</gene>
<dbReference type="InterPro" id="IPR023796">
    <property type="entry name" value="Serpin_dom"/>
</dbReference>
<dbReference type="PROSITE" id="PS51257">
    <property type="entry name" value="PROKAR_LIPOPROTEIN"/>
    <property type="match status" value="1"/>
</dbReference>
<evidence type="ECO:0000313" key="4">
    <source>
        <dbReference type="Proteomes" id="UP000823634"/>
    </source>
</evidence>
<dbReference type="SUPFAM" id="SSF56574">
    <property type="entry name" value="Serpins"/>
    <property type="match status" value="1"/>
</dbReference>
<reference evidence="3" key="1">
    <citation type="submission" date="2020-10" db="EMBL/GenBank/DDBJ databases">
        <authorList>
            <person name="Gilroy R."/>
        </authorList>
    </citation>
    <scope>NUCLEOTIDE SEQUENCE</scope>
    <source>
        <strain evidence="3">17113</strain>
    </source>
</reference>
<dbReference type="EMBL" id="JADINA010000039">
    <property type="protein sequence ID" value="MBO8426837.1"/>
    <property type="molecule type" value="Genomic_DNA"/>
</dbReference>
<evidence type="ECO:0000256" key="1">
    <source>
        <dbReference type="SAM" id="SignalP"/>
    </source>
</evidence>
<proteinExistence type="predicted"/>
<dbReference type="Pfam" id="PF00079">
    <property type="entry name" value="Serpin"/>
    <property type="match status" value="1"/>
</dbReference>
<reference evidence="3" key="2">
    <citation type="journal article" date="2021" name="PeerJ">
        <title>Extensive microbial diversity within the chicken gut microbiome revealed by metagenomics and culture.</title>
        <authorList>
            <person name="Gilroy R."/>
            <person name="Ravi A."/>
            <person name="Getino M."/>
            <person name="Pursley I."/>
            <person name="Horton D.L."/>
            <person name="Alikhan N.F."/>
            <person name="Baker D."/>
            <person name="Gharbi K."/>
            <person name="Hall N."/>
            <person name="Watson M."/>
            <person name="Adriaenssens E.M."/>
            <person name="Foster-Nyarko E."/>
            <person name="Jarju S."/>
            <person name="Secka A."/>
            <person name="Antonio M."/>
            <person name="Oren A."/>
            <person name="Chaudhuri R.R."/>
            <person name="La Ragione R."/>
            <person name="Hildebrand F."/>
            <person name="Pallen M.J."/>
        </authorList>
    </citation>
    <scope>NUCLEOTIDE SEQUENCE</scope>
    <source>
        <strain evidence="3">17113</strain>
    </source>
</reference>
<dbReference type="Proteomes" id="UP000823634">
    <property type="component" value="Unassembled WGS sequence"/>
</dbReference>
<dbReference type="AlphaFoldDB" id="A0A9D9DH28"/>
<dbReference type="Gene3D" id="2.30.39.10">
    <property type="entry name" value="Alpha-1-antitrypsin, domain 1"/>
    <property type="match status" value="1"/>
</dbReference>
<keyword evidence="1" id="KW-0732">Signal</keyword>
<feature type="chain" id="PRO_5038395770" description="Serpin domain-containing protein" evidence="1">
    <location>
        <begin position="22"/>
        <end position="394"/>
    </location>
</feature>